<dbReference type="InterPro" id="IPR057434">
    <property type="entry name" value="LMF1/2_N"/>
</dbReference>
<evidence type="ECO:0000256" key="7">
    <source>
        <dbReference type="RuleBase" id="RU361229"/>
    </source>
</evidence>
<dbReference type="EMBL" id="JARQWQ010000005">
    <property type="protein sequence ID" value="KAK2571707.1"/>
    <property type="molecule type" value="Genomic_DNA"/>
</dbReference>
<comment type="caution">
    <text evidence="10">The sequence shown here is derived from an EMBL/GenBank/DDBJ whole genome shotgun (WGS) entry which is preliminary data.</text>
</comment>
<feature type="transmembrane region" description="Helical" evidence="7">
    <location>
        <begin position="46"/>
        <end position="67"/>
    </location>
</feature>
<dbReference type="PANTHER" id="PTHR14463:SF10">
    <property type="entry name" value="LIPASE MATURATION FACTOR 1"/>
    <property type="match status" value="1"/>
</dbReference>
<evidence type="ECO:0000259" key="8">
    <source>
        <dbReference type="Pfam" id="PF06762"/>
    </source>
</evidence>
<keyword evidence="6 7" id="KW-0472">Membrane</keyword>
<dbReference type="GO" id="GO:0005789">
    <property type="term" value="C:endoplasmic reticulum membrane"/>
    <property type="evidence" value="ECO:0007669"/>
    <property type="project" value="UniProtKB-SubCell"/>
</dbReference>
<dbReference type="GO" id="GO:0051604">
    <property type="term" value="P:protein maturation"/>
    <property type="evidence" value="ECO:0007669"/>
    <property type="project" value="InterPro"/>
</dbReference>
<reference evidence="10" key="2">
    <citation type="journal article" date="2023" name="Science">
        <title>Genomic signatures of disease resistance in endangered staghorn corals.</title>
        <authorList>
            <person name="Vollmer S.V."/>
            <person name="Selwyn J.D."/>
            <person name="Despard B.A."/>
            <person name="Roesel C.L."/>
        </authorList>
    </citation>
    <scope>NUCLEOTIDE SEQUENCE</scope>
    <source>
        <strain evidence="10">K2</strain>
    </source>
</reference>
<sequence>MEFVEGLRKRSVGFNSVKEGNNDKLSAGEKTPLRGRSPTIDAGSYWLTRIVFLRSLGFIYFVAFAIASNQNKELLGKNGLLPSDLYLRRIDQHFADAGWRKGLHVPTLLLFTDRSKIDEHLDSLAYAGLALSGILMVFGSANMLIMALLWVLYHSIVNVGQRWYSFDDSILGWESQLLETGFLAIFLCPVVKMHQVPIHTPTPLVVIWGYRWLIFRIMIGAGMIKIRGDQCWRDLTCMNYHYETQPVPNPMSYFMHQSPEIFHKFETLTNHFIELIVPFFIILPRPFRITCGVLQILFQVILIISGNLSFLNWLTILPSIMCFDDKSLAFLFSPSSAKDDVIKIQELSKAGAGPRPTRGLCIRRVFEVMLGAMLAYLSIPVVQNLLSSQQAMNTSFDSFRIVNTYGAFGSVTKERTEVIFQGTRNATIVPDEAGGIWEEYQFHCKPGDPKRRPCVISPYHYRLDWLMWFAAFQNYQYNPWLIHLAAKLLANDEQATSLIAYNPFFNGTPPTFIRGEHFSYKFTKFGSKEAKAGYWWKRSKIGSYFPPINLQAVREYLKSHGWKLPIVKKKLKS</sequence>
<comment type="subcellular location">
    <subcellularLocation>
        <location evidence="1 7">Endoplasmic reticulum membrane</location>
        <topology evidence="1 7">Multi-pass membrane protein</topology>
    </subcellularLocation>
</comment>
<evidence type="ECO:0000256" key="1">
    <source>
        <dbReference type="ARBA" id="ARBA00004477"/>
    </source>
</evidence>
<feature type="transmembrane region" description="Helical" evidence="7">
    <location>
        <begin position="124"/>
        <end position="153"/>
    </location>
</feature>
<dbReference type="InterPro" id="IPR057433">
    <property type="entry name" value="LMF1/2_C"/>
</dbReference>
<feature type="transmembrane region" description="Helical" evidence="7">
    <location>
        <begin position="296"/>
        <end position="317"/>
    </location>
</feature>
<evidence type="ECO:0000256" key="3">
    <source>
        <dbReference type="ARBA" id="ARBA00022692"/>
    </source>
</evidence>
<protein>
    <recommendedName>
        <fullName evidence="7">Lipase maturation factor</fullName>
    </recommendedName>
</protein>
<dbReference type="PANTHER" id="PTHR14463">
    <property type="entry name" value="LIPASE MATURATION FACTOR"/>
    <property type="match status" value="1"/>
</dbReference>
<dbReference type="Proteomes" id="UP001249851">
    <property type="component" value="Unassembled WGS sequence"/>
</dbReference>
<keyword evidence="5 7" id="KW-1133">Transmembrane helix</keyword>
<organism evidence="10 11">
    <name type="scientific">Acropora cervicornis</name>
    <name type="common">Staghorn coral</name>
    <dbReference type="NCBI Taxonomy" id="6130"/>
    <lineage>
        <taxon>Eukaryota</taxon>
        <taxon>Metazoa</taxon>
        <taxon>Cnidaria</taxon>
        <taxon>Anthozoa</taxon>
        <taxon>Hexacorallia</taxon>
        <taxon>Scleractinia</taxon>
        <taxon>Astrocoeniina</taxon>
        <taxon>Acroporidae</taxon>
        <taxon>Acropora</taxon>
    </lineage>
</organism>
<evidence type="ECO:0000256" key="6">
    <source>
        <dbReference type="ARBA" id="ARBA00023136"/>
    </source>
</evidence>
<proteinExistence type="inferred from homology"/>
<comment type="function">
    <text evidence="7">Involved in the maturation of specific proteins in the endoplasmic reticulum.</text>
</comment>
<dbReference type="AlphaFoldDB" id="A0AAD9R2B1"/>
<keyword evidence="3 7" id="KW-0812">Transmembrane</keyword>
<evidence type="ECO:0000256" key="4">
    <source>
        <dbReference type="ARBA" id="ARBA00022824"/>
    </source>
</evidence>
<dbReference type="Pfam" id="PF06762">
    <property type="entry name" value="LMF1"/>
    <property type="match status" value="1"/>
</dbReference>
<evidence type="ECO:0000313" key="11">
    <source>
        <dbReference type="Proteomes" id="UP001249851"/>
    </source>
</evidence>
<evidence type="ECO:0000313" key="10">
    <source>
        <dbReference type="EMBL" id="KAK2571707.1"/>
    </source>
</evidence>
<evidence type="ECO:0000256" key="5">
    <source>
        <dbReference type="ARBA" id="ARBA00022989"/>
    </source>
</evidence>
<feature type="domain" description="Lipase maturation factor 1/2 N-terminal" evidence="8">
    <location>
        <begin position="171"/>
        <end position="329"/>
    </location>
</feature>
<comment type="similarity">
    <text evidence="2 7">Belongs to the lipase maturation factor family.</text>
</comment>
<dbReference type="Pfam" id="PF25179">
    <property type="entry name" value="LMF1_C"/>
    <property type="match status" value="1"/>
</dbReference>
<evidence type="ECO:0000259" key="9">
    <source>
        <dbReference type="Pfam" id="PF25179"/>
    </source>
</evidence>
<name>A0AAD9R2B1_ACRCE</name>
<accession>A0AAD9R2B1</accession>
<feature type="domain" description="Lipase maturation factor 1/2 C-terminal" evidence="9">
    <location>
        <begin position="401"/>
        <end position="546"/>
    </location>
</feature>
<dbReference type="InterPro" id="IPR009613">
    <property type="entry name" value="LMF"/>
</dbReference>
<reference evidence="10" key="1">
    <citation type="journal article" date="2023" name="G3 (Bethesda)">
        <title>Whole genome assembly and annotation of the endangered Caribbean coral Acropora cervicornis.</title>
        <authorList>
            <person name="Selwyn J.D."/>
            <person name="Vollmer S.V."/>
        </authorList>
    </citation>
    <scope>NUCLEOTIDE SEQUENCE</scope>
    <source>
        <strain evidence="10">K2</strain>
    </source>
</reference>
<keyword evidence="11" id="KW-1185">Reference proteome</keyword>
<evidence type="ECO:0000256" key="2">
    <source>
        <dbReference type="ARBA" id="ARBA00005512"/>
    </source>
</evidence>
<comment type="caution">
    <text evidence="7">Lacks conserved residue(s) required for the propagation of feature annotation.</text>
</comment>
<gene>
    <name evidence="10" type="ORF">P5673_003087</name>
</gene>
<keyword evidence="4 7" id="KW-0256">Endoplasmic reticulum</keyword>